<dbReference type="EMBL" id="BK015468">
    <property type="protein sequence ID" value="DAE08358.1"/>
    <property type="molecule type" value="Genomic_DNA"/>
</dbReference>
<proteinExistence type="predicted"/>
<sequence>MKFRELKASEIDCRIQSIGQNKAKAMGATILLYKDARVDMNILDETVGAMNWQRGHSVIDGNLYCTISIWDETKKQWVTKSDVGTESNTEKEKGQASDSFKRAGFNWGIGRELYTAPFVYITLQDGEWYEGRDGKPKSNAKFKVKNIAYDESRSIVKLIIVDSKGKVRYTFGENTQQQTQETVYNWQALKTRATQGGISEEELVHYVTETFKVSKPADLKQDHYQQAFNWVNAKRYAQR</sequence>
<evidence type="ECO:0000313" key="1">
    <source>
        <dbReference type="EMBL" id="DAE08358.1"/>
    </source>
</evidence>
<protein>
    <submittedName>
        <fullName evidence="1">Rad52/22 family double-strand break repair protein</fullName>
    </submittedName>
</protein>
<name>A0A8S5PMQ5_9CAUD</name>
<organism evidence="1">
    <name type="scientific">Podoviridae sp. ctOAf25</name>
    <dbReference type="NCBI Taxonomy" id="2825245"/>
    <lineage>
        <taxon>Viruses</taxon>
        <taxon>Duplodnaviria</taxon>
        <taxon>Heunggongvirae</taxon>
        <taxon>Uroviricota</taxon>
        <taxon>Caudoviricetes</taxon>
    </lineage>
</organism>
<accession>A0A8S5PMQ5</accession>
<reference evidence="1" key="1">
    <citation type="journal article" date="2021" name="Proc. Natl. Acad. Sci. U.S.A.">
        <title>A Catalog of Tens of Thousands of Viruses from Human Metagenomes Reveals Hidden Associations with Chronic Diseases.</title>
        <authorList>
            <person name="Tisza M.J."/>
            <person name="Buck C.B."/>
        </authorList>
    </citation>
    <scope>NUCLEOTIDE SEQUENCE</scope>
    <source>
        <strain evidence="1">CtOAf25</strain>
    </source>
</reference>